<dbReference type="Proteomes" id="UP000288805">
    <property type="component" value="Unassembled WGS sequence"/>
</dbReference>
<sequence>MERFLARLLIKAVVKARKDKVCWLKTKSRTLFVKSLYSKLEGGEIRVVPSRCCVEYLGFT</sequence>
<proteinExistence type="predicted"/>
<dbReference type="AlphaFoldDB" id="A0A438EHI2"/>
<organism evidence="1 2">
    <name type="scientific">Vitis vinifera</name>
    <name type="common">Grape</name>
    <dbReference type="NCBI Taxonomy" id="29760"/>
    <lineage>
        <taxon>Eukaryota</taxon>
        <taxon>Viridiplantae</taxon>
        <taxon>Streptophyta</taxon>
        <taxon>Embryophyta</taxon>
        <taxon>Tracheophyta</taxon>
        <taxon>Spermatophyta</taxon>
        <taxon>Magnoliopsida</taxon>
        <taxon>eudicotyledons</taxon>
        <taxon>Gunneridae</taxon>
        <taxon>Pentapetalae</taxon>
        <taxon>rosids</taxon>
        <taxon>Vitales</taxon>
        <taxon>Vitaceae</taxon>
        <taxon>Viteae</taxon>
        <taxon>Vitis</taxon>
    </lineage>
</organism>
<protein>
    <submittedName>
        <fullName evidence="1">Uncharacterized protein</fullName>
    </submittedName>
</protein>
<dbReference type="EMBL" id="QGNW01001287">
    <property type="protein sequence ID" value="RVW47177.1"/>
    <property type="molecule type" value="Genomic_DNA"/>
</dbReference>
<gene>
    <name evidence="1" type="ORF">CK203_070220</name>
</gene>
<evidence type="ECO:0000313" key="1">
    <source>
        <dbReference type="EMBL" id="RVW47177.1"/>
    </source>
</evidence>
<comment type="caution">
    <text evidence="1">The sequence shown here is derived from an EMBL/GenBank/DDBJ whole genome shotgun (WGS) entry which is preliminary data.</text>
</comment>
<name>A0A438EHI2_VITVI</name>
<reference evidence="1 2" key="1">
    <citation type="journal article" date="2018" name="PLoS Genet.">
        <title>Population sequencing reveals clonal diversity and ancestral inbreeding in the grapevine cultivar Chardonnay.</title>
        <authorList>
            <person name="Roach M.J."/>
            <person name="Johnson D.L."/>
            <person name="Bohlmann J."/>
            <person name="van Vuuren H.J."/>
            <person name="Jones S.J."/>
            <person name="Pretorius I.S."/>
            <person name="Schmidt S.A."/>
            <person name="Borneman A.R."/>
        </authorList>
    </citation>
    <scope>NUCLEOTIDE SEQUENCE [LARGE SCALE GENOMIC DNA]</scope>
    <source>
        <strain evidence="2">cv. Chardonnay</strain>
        <tissue evidence="1">Leaf</tissue>
    </source>
</reference>
<accession>A0A438EHI2</accession>
<evidence type="ECO:0000313" key="2">
    <source>
        <dbReference type="Proteomes" id="UP000288805"/>
    </source>
</evidence>